<dbReference type="AlphaFoldDB" id="A0A5B9W3A7"/>
<protein>
    <submittedName>
        <fullName evidence="6">RNA polymerase sigma factor</fullName>
    </submittedName>
</protein>
<dbReference type="Pfam" id="PF08281">
    <property type="entry name" value="Sigma70_r4_2"/>
    <property type="match status" value="1"/>
</dbReference>
<keyword evidence="3" id="KW-0804">Transcription</keyword>
<dbReference type="Gene3D" id="1.10.10.10">
    <property type="entry name" value="Winged helix-like DNA-binding domain superfamily/Winged helix DNA-binding domain"/>
    <property type="match status" value="1"/>
</dbReference>
<evidence type="ECO:0000313" key="6">
    <source>
        <dbReference type="EMBL" id="QEH35096.1"/>
    </source>
</evidence>
<dbReference type="InterPro" id="IPR036388">
    <property type="entry name" value="WH-like_DNA-bd_sf"/>
</dbReference>
<evidence type="ECO:0000256" key="2">
    <source>
        <dbReference type="ARBA" id="ARBA00023082"/>
    </source>
</evidence>
<keyword evidence="2" id="KW-0731">Sigma factor</keyword>
<evidence type="ECO:0000256" key="4">
    <source>
        <dbReference type="SAM" id="MobiDB-lite"/>
    </source>
</evidence>
<evidence type="ECO:0000256" key="1">
    <source>
        <dbReference type="ARBA" id="ARBA00023015"/>
    </source>
</evidence>
<proteinExistence type="predicted"/>
<dbReference type="InterPro" id="IPR039425">
    <property type="entry name" value="RNA_pol_sigma-70-like"/>
</dbReference>
<dbReference type="PANTHER" id="PTHR43133">
    <property type="entry name" value="RNA POLYMERASE ECF-TYPE SIGMA FACTO"/>
    <property type="match status" value="1"/>
</dbReference>
<feature type="region of interest" description="Disordered" evidence="4">
    <location>
        <begin position="61"/>
        <end position="83"/>
    </location>
</feature>
<evidence type="ECO:0000259" key="5">
    <source>
        <dbReference type="Pfam" id="PF08281"/>
    </source>
</evidence>
<dbReference type="GO" id="GO:0003677">
    <property type="term" value="F:DNA binding"/>
    <property type="evidence" value="ECO:0007669"/>
    <property type="project" value="InterPro"/>
</dbReference>
<dbReference type="GO" id="GO:0006352">
    <property type="term" value="P:DNA-templated transcription initiation"/>
    <property type="evidence" value="ECO:0007669"/>
    <property type="project" value="InterPro"/>
</dbReference>
<dbReference type="EMBL" id="CP042997">
    <property type="protein sequence ID" value="QEH35096.1"/>
    <property type="molecule type" value="Genomic_DNA"/>
</dbReference>
<dbReference type="InterPro" id="IPR013324">
    <property type="entry name" value="RNA_pol_sigma_r3/r4-like"/>
</dbReference>
<dbReference type="GO" id="GO:0016987">
    <property type="term" value="F:sigma factor activity"/>
    <property type="evidence" value="ECO:0007669"/>
    <property type="project" value="UniProtKB-KW"/>
</dbReference>
<keyword evidence="7" id="KW-1185">Reference proteome</keyword>
<reference evidence="6 7" key="1">
    <citation type="submission" date="2019-08" db="EMBL/GenBank/DDBJ databases">
        <title>Deep-cultivation of Planctomycetes and their phenomic and genomic characterization uncovers novel biology.</title>
        <authorList>
            <person name="Wiegand S."/>
            <person name="Jogler M."/>
            <person name="Boedeker C."/>
            <person name="Pinto D."/>
            <person name="Vollmers J."/>
            <person name="Rivas-Marin E."/>
            <person name="Kohn T."/>
            <person name="Peeters S.H."/>
            <person name="Heuer A."/>
            <person name="Rast P."/>
            <person name="Oberbeckmann S."/>
            <person name="Bunk B."/>
            <person name="Jeske O."/>
            <person name="Meyerdierks A."/>
            <person name="Storesund J.E."/>
            <person name="Kallscheuer N."/>
            <person name="Luecker S."/>
            <person name="Lage O.M."/>
            <person name="Pohl T."/>
            <person name="Merkel B.J."/>
            <person name="Hornburger P."/>
            <person name="Mueller R.-W."/>
            <person name="Bruemmer F."/>
            <person name="Labrenz M."/>
            <person name="Spormann A.M."/>
            <person name="Op den Camp H."/>
            <person name="Overmann J."/>
            <person name="Amann R."/>
            <person name="Jetten M.S.M."/>
            <person name="Mascher T."/>
            <person name="Medema M.H."/>
            <person name="Devos D.P."/>
            <person name="Kaster A.-K."/>
            <person name="Ovreas L."/>
            <person name="Rohde M."/>
            <person name="Galperin M.Y."/>
            <person name="Jogler C."/>
        </authorList>
    </citation>
    <scope>NUCLEOTIDE SEQUENCE [LARGE SCALE GENOMIC DNA]</scope>
    <source>
        <strain evidence="6 7">OJF2</strain>
    </source>
</reference>
<dbReference type="InterPro" id="IPR013249">
    <property type="entry name" value="RNA_pol_sigma70_r4_t2"/>
</dbReference>
<organism evidence="6 7">
    <name type="scientific">Aquisphaera giovannonii</name>
    <dbReference type="NCBI Taxonomy" id="406548"/>
    <lineage>
        <taxon>Bacteria</taxon>
        <taxon>Pseudomonadati</taxon>
        <taxon>Planctomycetota</taxon>
        <taxon>Planctomycetia</taxon>
        <taxon>Isosphaerales</taxon>
        <taxon>Isosphaeraceae</taxon>
        <taxon>Aquisphaera</taxon>
    </lineage>
</organism>
<dbReference type="RefSeq" id="WP_148594939.1">
    <property type="nucleotide sequence ID" value="NZ_CP042997.1"/>
</dbReference>
<dbReference type="OrthoDB" id="265297at2"/>
<dbReference type="KEGG" id="agv:OJF2_36410"/>
<evidence type="ECO:0000256" key="3">
    <source>
        <dbReference type="ARBA" id="ARBA00023163"/>
    </source>
</evidence>
<evidence type="ECO:0000313" key="7">
    <source>
        <dbReference type="Proteomes" id="UP000324233"/>
    </source>
</evidence>
<dbReference type="Proteomes" id="UP000324233">
    <property type="component" value="Chromosome"/>
</dbReference>
<keyword evidence="1" id="KW-0805">Transcription regulation</keyword>
<dbReference type="Gene3D" id="1.10.1740.10">
    <property type="match status" value="1"/>
</dbReference>
<sequence>MPETQPRPGAKTPPPPDVGDLDGFRDYLRALTWKWIPADLRGRVDPSDLIQETLLRAHRDRDRFRGGEAEAEAGAGGDAGPDARAAARAGWLKQILAARLADRLRELGRARGVSLHDLDRSSAGMEHLIPACLSTPSAGLQSEEKALLVARLLARLPREQAEAIVLKHCEGLPVQDVARHMNRSPQAIGGLLRRGLRTLRELAATRDFEDLRPRTE</sequence>
<dbReference type="PANTHER" id="PTHR43133:SF51">
    <property type="entry name" value="RNA POLYMERASE SIGMA FACTOR"/>
    <property type="match status" value="1"/>
</dbReference>
<accession>A0A5B9W3A7</accession>
<name>A0A5B9W3A7_9BACT</name>
<feature type="domain" description="RNA polymerase sigma factor 70 region 4 type 2" evidence="5">
    <location>
        <begin position="148"/>
        <end position="199"/>
    </location>
</feature>
<dbReference type="SUPFAM" id="SSF88659">
    <property type="entry name" value="Sigma3 and sigma4 domains of RNA polymerase sigma factors"/>
    <property type="match status" value="1"/>
</dbReference>
<gene>
    <name evidence="6" type="ORF">OJF2_36410</name>
</gene>
<feature type="region of interest" description="Disordered" evidence="4">
    <location>
        <begin position="1"/>
        <end position="21"/>
    </location>
</feature>